<dbReference type="Proteomes" id="UP000225972">
    <property type="component" value="Unassembled WGS sequence"/>
</dbReference>
<accession>A0A238J6D6</accession>
<name>A0A238J6D6_9RHOB</name>
<reference evidence="2" key="1">
    <citation type="submission" date="2017-05" db="EMBL/GenBank/DDBJ databases">
        <authorList>
            <person name="Rodrigo-Torres L."/>
            <person name="Arahal R. D."/>
            <person name="Lucena T."/>
        </authorList>
    </citation>
    <scope>NUCLEOTIDE SEQUENCE [LARGE SCALE GENOMIC DNA]</scope>
    <source>
        <strain evidence="2">CECT 8649</strain>
    </source>
</reference>
<protein>
    <submittedName>
        <fullName evidence="1">Uncharacterized protein</fullName>
    </submittedName>
</protein>
<organism evidence="1 2">
    <name type="scientific">Pelagimonas phthalicica</name>
    <dbReference type="NCBI Taxonomy" id="1037362"/>
    <lineage>
        <taxon>Bacteria</taxon>
        <taxon>Pseudomonadati</taxon>
        <taxon>Pseudomonadota</taxon>
        <taxon>Alphaproteobacteria</taxon>
        <taxon>Rhodobacterales</taxon>
        <taxon>Roseobacteraceae</taxon>
        <taxon>Pelagimonas</taxon>
    </lineage>
</organism>
<dbReference type="AlphaFoldDB" id="A0A238J6D6"/>
<gene>
    <name evidence="1" type="ORF">TRP8649_00395</name>
</gene>
<sequence length="53" mass="5814">MIEIAHTSEMERAIKVAHAERSAAFVGIWRSLFSILPKPSFAPKPQAMPVGHA</sequence>
<evidence type="ECO:0000313" key="2">
    <source>
        <dbReference type="Proteomes" id="UP000225972"/>
    </source>
</evidence>
<keyword evidence="2" id="KW-1185">Reference proteome</keyword>
<proteinExistence type="predicted"/>
<dbReference type="EMBL" id="FXXP01000001">
    <property type="protein sequence ID" value="SMX26321.1"/>
    <property type="molecule type" value="Genomic_DNA"/>
</dbReference>
<dbReference type="RefSeq" id="WP_166652697.1">
    <property type="nucleotide sequence ID" value="NZ_FXXP01000001.1"/>
</dbReference>
<evidence type="ECO:0000313" key="1">
    <source>
        <dbReference type="EMBL" id="SMX26321.1"/>
    </source>
</evidence>